<keyword evidence="3" id="KW-0813">Transport</keyword>
<accession>A0ABD0KQ82</accession>
<keyword evidence="4" id="KW-1003">Cell membrane</keyword>
<organism evidence="12 13">
    <name type="scientific">Batillaria attramentaria</name>
    <dbReference type="NCBI Taxonomy" id="370345"/>
    <lineage>
        <taxon>Eukaryota</taxon>
        <taxon>Metazoa</taxon>
        <taxon>Spiralia</taxon>
        <taxon>Lophotrochozoa</taxon>
        <taxon>Mollusca</taxon>
        <taxon>Gastropoda</taxon>
        <taxon>Caenogastropoda</taxon>
        <taxon>Sorbeoconcha</taxon>
        <taxon>Cerithioidea</taxon>
        <taxon>Batillariidae</taxon>
        <taxon>Batillaria</taxon>
    </lineage>
</organism>
<evidence type="ECO:0000313" key="12">
    <source>
        <dbReference type="EMBL" id="KAK7489431.1"/>
    </source>
</evidence>
<dbReference type="GO" id="GO:0015252">
    <property type="term" value="F:proton channel activity"/>
    <property type="evidence" value="ECO:0007669"/>
    <property type="project" value="UniProtKB-ARBA"/>
</dbReference>
<evidence type="ECO:0000256" key="7">
    <source>
        <dbReference type="ARBA" id="ARBA00022989"/>
    </source>
</evidence>
<evidence type="ECO:0000256" key="6">
    <source>
        <dbReference type="ARBA" id="ARBA00022781"/>
    </source>
</evidence>
<protein>
    <recommendedName>
        <fullName evidence="14">Otopetrin 2</fullName>
    </recommendedName>
</protein>
<dbReference type="GO" id="GO:0005886">
    <property type="term" value="C:plasma membrane"/>
    <property type="evidence" value="ECO:0007669"/>
    <property type="project" value="UniProtKB-SubCell"/>
</dbReference>
<dbReference type="InterPro" id="IPR004878">
    <property type="entry name" value="Otopetrin"/>
</dbReference>
<dbReference type="Proteomes" id="UP001519460">
    <property type="component" value="Unassembled WGS sequence"/>
</dbReference>
<evidence type="ECO:0000256" key="1">
    <source>
        <dbReference type="ARBA" id="ARBA00004651"/>
    </source>
</evidence>
<evidence type="ECO:0000256" key="3">
    <source>
        <dbReference type="ARBA" id="ARBA00022448"/>
    </source>
</evidence>
<feature type="transmembrane region" description="Helical" evidence="11">
    <location>
        <begin position="178"/>
        <end position="195"/>
    </location>
</feature>
<feature type="transmembrane region" description="Helical" evidence="11">
    <location>
        <begin position="26"/>
        <end position="47"/>
    </location>
</feature>
<evidence type="ECO:0000256" key="8">
    <source>
        <dbReference type="ARBA" id="ARBA00023065"/>
    </source>
</evidence>
<sequence length="250" mass="28314">LHASLPELQCYWPDTLMGRVLEKSAIYLYPCIIQFSLICACVMYVMWHQVGHIPKKPQGEDSLPDTRASDSDICDDKDDEDVARLNRLTMRGMRLSRERGLGLEQTLIFISLTGLITFAVFNVVAALLSPGGEHQVLIVVSNLIMMTQACTQTVFLLAAMHVKPARSSDLTRKPGRQWVTFLLVCNFALWAVAAFGTQHVEHNQLQAEFYGPKAWSIFCHVSVPLGIYFRFHSTVCLSNVWKNAWKVRRE</sequence>
<dbReference type="EMBL" id="JACVVK020000138">
    <property type="protein sequence ID" value="KAK7489431.1"/>
    <property type="molecule type" value="Genomic_DNA"/>
</dbReference>
<comment type="similarity">
    <text evidence="2">Belongs to the otopetrin family.</text>
</comment>
<keyword evidence="6" id="KW-0375">Hydrogen ion transport</keyword>
<keyword evidence="7 11" id="KW-1133">Transmembrane helix</keyword>
<evidence type="ECO:0000256" key="10">
    <source>
        <dbReference type="ARBA" id="ARBA00023303"/>
    </source>
</evidence>
<evidence type="ECO:0000256" key="2">
    <source>
        <dbReference type="ARBA" id="ARBA00006513"/>
    </source>
</evidence>
<feature type="transmembrane region" description="Helical" evidence="11">
    <location>
        <begin position="134"/>
        <end position="157"/>
    </location>
</feature>
<evidence type="ECO:0000256" key="9">
    <source>
        <dbReference type="ARBA" id="ARBA00023136"/>
    </source>
</evidence>
<keyword evidence="8" id="KW-0406">Ion transport</keyword>
<reference evidence="12 13" key="1">
    <citation type="journal article" date="2023" name="Sci. Data">
        <title>Genome assembly of the Korean intertidal mud-creeper Batillaria attramentaria.</title>
        <authorList>
            <person name="Patra A.K."/>
            <person name="Ho P.T."/>
            <person name="Jun S."/>
            <person name="Lee S.J."/>
            <person name="Kim Y."/>
            <person name="Won Y.J."/>
        </authorList>
    </citation>
    <scope>NUCLEOTIDE SEQUENCE [LARGE SCALE GENOMIC DNA]</scope>
    <source>
        <strain evidence="12">Wonlab-2016</strain>
    </source>
</reference>
<gene>
    <name evidence="12" type="ORF">BaRGS_00019375</name>
</gene>
<name>A0ABD0KQ82_9CAEN</name>
<evidence type="ECO:0000256" key="11">
    <source>
        <dbReference type="SAM" id="Phobius"/>
    </source>
</evidence>
<dbReference type="AlphaFoldDB" id="A0ABD0KQ82"/>
<dbReference type="PANTHER" id="PTHR21522:SF32">
    <property type="entry name" value="OTOPETRIN-2"/>
    <property type="match status" value="1"/>
</dbReference>
<dbReference type="Pfam" id="PF03189">
    <property type="entry name" value="Otopetrin"/>
    <property type="match status" value="2"/>
</dbReference>
<comment type="subcellular location">
    <subcellularLocation>
        <location evidence="1">Cell membrane</location>
        <topology evidence="1">Multi-pass membrane protein</topology>
    </subcellularLocation>
</comment>
<evidence type="ECO:0000256" key="4">
    <source>
        <dbReference type="ARBA" id="ARBA00022475"/>
    </source>
</evidence>
<keyword evidence="13" id="KW-1185">Reference proteome</keyword>
<evidence type="ECO:0000256" key="5">
    <source>
        <dbReference type="ARBA" id="ARBA00022692"/>
    </source>
</evidence>
<feature type="transmembrane region" description="Helical" evidence="11">
    <location>
        <begin position="215"/>
        <end position="241"/>
    </location>
</feature>
<evidence type="ECO:0008006" key="14">
    <source>
        <dbReference type="Google" id="ProtNLM"/>
    </source>
</evidence>
<keyword evidence="10" id="KW-0407">Ion channel</keyword>
<keyword evidence="5 11" id="KW-0812">Transmembrane</keyword>
<feature type="non-terminal residue" evidence="12">
    <location>
        <position position="1"/>
    </location>
</feature>
<dbReference type="PANTHER" id="PTHR21522">
    <property type="entry name" value="PROTON CHANNEL OTOP"/>
    <property type="match status" value="1"/>
</dbReference>
<feature type="transmembrane region" description="Helical" evidence="11">
    <location>
        <begin position="107"/>
        <end position="128"/>
    </location>
</feature>
<evidence type="ECO:0000313" key="13">
    <source>
        <dbReference type="Proteomes" id="UP001519460"/>
    </source>
</evidence>
<keyword evidence="9 11" id="KW-0472">Membrane</keyword>
<comment type="caution">
    <text evidence="12">The sequence shown here is derived from an EMBL/GenBank/DDBJ whole genome shotgun (WGS) entry which is preliminary data.</text>
</comment>
<proteinExistence type="inferred from homology"/>